<feature type="chain" id="PRO_5046087379" evidence="1">
    <location>
        <begin position="19"/>
        <end position="167"/>
    </location>
</feature>
<feature type="signal peptide" evidence="1">
    <location>
        <begin position="1"/>
        <end position="18"/>
    </location>
</feature>
<evidence type="ECO:0000313" key="2">
    <source>
        <dbReference type="EMBL" id="MFD2312014.1"/>
    </source>
</evidence>
<keyword evidence="1" id="KW-0732">Signal</keyword>
<name>A0ABW5EKK5_9GAMM</name>
<protein>
    <submittedName>
        <fullName evidence="2">Uncharacterized protein</fullName>
    </submittedName>
</protein>
<reference evidence="3" key="1">
    <citation type="journal article" date="2019" name="Int. J. Syst. Evol. Microbiol.">
        <title>The Global Catalogue of Microorganisms (GCM) 10K type strain sequencing project: providing services to taxonomists for standard genome sequencing and annotation.</title>
        <authorList>
            <consortium name="The Broad Institute Genomics Platform"/>
            <consortium name="The Broad Institute Genome Sequencing Center for Infectious Disease"/>
            <person name="Wu L."/>
            <person name="Ma J."/>
        </authorList>
    </citation>
    <scope>NUCLEOTIDE SEQUENCE [LARGE SCALE GENOMIC DNA]</scope>
    <source>
        <strain evidence="3">KCTC 12848</strain>
    </source>
</reference>
<keyword evidence="3" id="KW-1185">Reference proteome</keyword>
<dbReference type="RefSeq" id="WP_265722809.1">
    <property type="nucleotide sequence ID" value="NZ_JAPIVK010000029.1"/>
</dbReference>
<comment type="caution">
    <text evidence="2">The sequence shown here is derived from an EMBL/GenBank/DDBJ whole genome shotgun (WGS) entry which is preliminary data.</text>
</comment>
<gene>
    <name evidence="2" type="ORF">ACFSKX_16420</name>
</gene>
<dbReference type="EMBL" id="JBHUJD010000026">
    <property type="protein sequence ID" value="MFD2312014.1"/>
    <property type="molecule type" value="Genomic_DNA"/>
</dbReference>
<organism evidence="2 3">
    <name type="scientific">Microbulbifer halophilus</name>
    <dbReference type="NCBI Taxonomy" id="453963"/>
    <lineage>
        <taxon>Bacteria</taxon>
        <taxon>Pseudomonadati</taxon>
        <taxon>Pseudomonadota</taxon>
        <taxon>Gammaproteobacteria</taxon>
        <taxon>Cellvibrionales</taxon>
        <taxon>Microbulbiferaceae</taxon>
        <taxon>Microbulbifer</taxon>
    </lineage>
</organism>
<dbReference type="Proteomes" id="UP001597425">
    <property type="component" value="Unassembled WGS sequence"/>
</dbReference>
<evidence type="ECO:0000313" key="3">
    <source>
        <dbReference type="Proteomes" id="UP001597425"/>
    </source>
</evidence>
<evidence type="ECO:0000256" key="1">
    <source>
        <dbReference type="SAM" id="SignalP"/>
    </source>
</evidence>
<accession>A0ABW5EKK5</accession>
<proteinExistence type="predicted"/>
<sequence>MKKLSIFYFMILSLQAFAFEDMPVHQHYVKIIGVLPEPHVDFLLEIELDEETDDALRVNIEVGGKQVFFPKSELEKLKDLNLSDLSIKHGMHRNPEQPAKPIYDFFEDYIVIRLTSGNRKRSEREVNGKKEYEWSYDPVTIMFIPGKPARVGAAGFDLSEVEWEPDA</sequence>